<sequence length="474" mass="51185">MKINRKTAAAAAFSALLALYGATAAAAEPAATPSEEPTEQERTPAEETTPTAEPSPTGTAEPSAPADDDGSDDHSTADAHHGHENHDDGDRKTYGWEPSEYDTCPASLHDEYTVTGPDGKRYDSWHPTSAVDPATGKKCTFGHEHGDDPRTSDIYEWAVKKTGDKATGIPFSYANEVSAVAAEEHGSVPHRHEDHYGHKFVVRNNVKQVRADRAGYARDASGKPIECDYLMKVHQGSHSKDALSNNAHELFYAVRCSDGTEMAVTTLTPFGQPNEYIRNCTDEKVQTSGSDLPGANTGARRIPDEKCVNANVLNGPKTSDVWGLYELWESDTTIADPSGKTIARFDPWFGVRNPSRFASGGEAKPVSQLFDSDKTVGWPWSTMSGALDQKDPSSPFNGAQRDVYVQNSTVDNSGGSEFIYTDAYGKNSSSSEFTGSIRQYVSTTSNTSLPELERRAFGFNTDYGAPGTGVHAPN</sequence>
<evidence type="ECO:0000256" key="2">
    <source>
        <dbReference type="SAM" id="SignalP"/>
    </source>
</evidence>
<feature type="compositionally biased region" description="Basic and acidic residues" evidence="1">
    <location>
        <begin position="72"/>
        <end position="94"/>
    </location>
</feature>
<dbReference type="AlphaFoldDB" id="A0A150HBV2"/>
<organism evidence="3 4">
    <name type="scientific">Brevibacterium ravenspurgense</name>
    <dbReference type="NCBI Taxonomy" id="479117"/>
    <lineage>
        <taxon>Bacteria</taxon>
        <taxon>Bacillati</taxon>
        <taxon>Actinomycetota</taxon>
        <taxon>Actinomycetes</taxon>
        <taxon>Micrococcales</taxon>
        <taxon>Brevibacteriaceae</taxon>
        <taxon>Brevibacterium</taxon>
    </lineage>
</organism>
<feature type="compositionally biased region" description="Low complexity" evidence="1">
    <location>
        <begin position="24"/>
        <end position="35"/>
    </location>
</feature>
<feature type="region of interest" description="Disordered" evidence="1">
    <location>
        <begin position="24"/>
        <end position="97"/>
    </location>
</feature>
<evidence type="ECO:0000313" key="4">
    <source>
        <dbReference type="Proteomes" id="UP000243589"/>
    </source>
</evidence>
<feature type="compositionally biased region" description="Low complexity" evidence="1">
    <location>
        <begin position="46"/>
        <end position="65"/>
    </location>
</feature>
<protein>
    <submittedName>
        <fullName evidence="3">Uncharacterized protein</fullName>
    </submittedName>
</protein>
<name>A0A150HBV2_9MICO</name>
<dbReference type="RefSeq" id="WP_062019369.1">
    <property type="nucleotide sequence ID" value="NZ_LQQC01000002.1"/>
</dbReference>
<proteinExistence type="predicted"/>
<dbReference type="Proteomes" id="UP000243589">
    <property type="component" value="Unassembled WGS sequence"/>
</dbReference>
<comment type="caution">
    <text evidence="3">The sequence shown here is derived from an EMBL/GenBank/DDBJ whole genome shotgun (WGS) entry which is preliminary data.</text>
</comment>
<accession>A0A150HBV2</accession>
<evidence type="ECO:0000256" key="1">
    <source>
        <dbReference type="SAM" id="MobiDB-lite"/>
    </source>
</evidence>
<feature type="signal peptide" evidence="2">
    <location>
        <begin position="1"/>
        <end position="26"/>
    </location>
</feature>
<keyword evidence="2" id="KW-0732">Signal</keyword>
<gene>
    <name evidence="3" type="ORF">Bravens_00097</name>
</gene>
<feature type="chain" id="PRO_5007562521" evidence="2">
    <location>
        <begin position="27"/>
        <end position="474"/>
    </location>
</feature>
<evidence type="ECO:0000313" key="3">
    <source>
        <dbReference type="EMBL" id="KXZ59627.1"/>
    </source>
</evidence>
<dbReference type="EMBL" id="LQQC01000002">
    <property type="protein sequence ID" value="KXZ59627.1"/>
    <property type="molecule type" value="Genomic_DNA"/>
</dbReference>
<reference evidence="3 4" key="1">
    <citation type="submission" date="2016-01" db="EMBL/GenBank/DDBJ databases">
        <title>Use of Whole Genome Sequencing to ascertain that Brevibacterium massiliense (Roux, Raoult 2009) is a later heterotypic synonym of Brevibacterium ravenspurgense (Mages 2008).</title>
        <authorList>
            <person name="Bernier A.-M."/>
            <person name="Burdz T."/>
            <person name="Huynh C."/>
            <person name="Pachecho A.L."/>
            <person name="Wiebe D."/>
            <person name="Bonner C."/>
            <person name="Bernard K."/>
        </authorList>
    </citation>
    <scope>NUCLEOTIDE SEQUENCE [LARGE SCALE GENOMIC DNA]</scope>
    <source>
        <strain evidence="3 4">CCUG56047</strain>
    </source>
</reference>
<dbReference type="PATRIC" id="fig|479117.4.peg.95"/>
<keyword evidence="4" id="KW-1185">Reference proteome</keyword>